<keyword evidence="2" id="KW-1185">Reference proteome</keyword>
<accession>A0ABV8AK94</accession>
<evidence type="ECO:0000313" key="1">
    <source>
        <dbReference type="EMBL" id="MFC3878182.1"/>
    </source>
</evidence>
<proteinExistence type="predicted"/>
<protein>
    <recommendedName>
        <fullName evidence="3">SPOR domain-containing protein</fullName>
    </recommendedName>
</protein>
<sequence>MKFKHTLMILAMGAFVTSCNIDQKKEMELPDVDVDIDAEAGQLPTFDVDWADVNVGTTTKMVEVPKVVIVMEEEEIEVPYIDVDMPEDDDNDWGEKEERTIAVEAEVTDFEHNLDIKQIWAKGDNLYVISELEKGDTSIDDKKMRVSDQVTINAPDLGVKYYVVGERPDRIFNTRYTYFKNMDDLKARLGNDGFTVIYK</sequence>
<evidence type="ECO:0008006" key="3">
    <source>
        <dbReference type="Google" id="ProtNLM"/>
    </source>
</evidence>
<name>A0ABV8AK94_9FLAO</name>
<evidence type="ECO:0000313" key="2">
    <source>
        <dbReference type="Proteomes" id="UP001595812"/>
    </source>
</evidence>
<dbReference type="EMBL" id="JBHSAT010000023">
    <property type="protein sequence ID" value="MFC3878182.1"/>
    <property type="molecule type" value="Genomic_DNA"/>
</dbReference>
<organism evidence="1 2">
    <name type="scientific">Winogradskyella maritima</name>
    <dbReference type="NCBI Taxonomy" id="1517766"/>
    <lineage>
        <taxon>Bacteria</taxon>
        <taxon>Pseudomonadati</taxon>
        <taxon>Bacteroidota</taxon>
        <taxon>Flavobacteriia</taxon>
        <taxon>Flavobacteriales</taxon>
        <taxon>Flavobacteriaceae</taxon>
        <taxon>Winogradskyella</taxon>
    </lineage>
</organism>
<dbReference type="PROSITE" id="PS51257">
    <property type="entry name" value="PROKAR_LIPOPROTEIN"/>
    <property type="match status" value="1"/>
</dbReference>
<gene>
    <name evidence="1" type="ORF">ACFOSX_13160</name>
</gene>
<dbReference type="RefSeq" id="WP_386102051.1">
    <property type="nucleotide sequence ID" value="NZ_JBHSAT010000023.1"/>
</dbReference>
<dbReference type="Proteomes" id="UP001595812">
    <property type="component" value="Unassembled WGS sequence"/>
</dbReference>
<comment type="caution">
    <text evidence="1">The sequence shown here is derived from an EMBL/GenBank/DDBJ whole genome shotgun (WGS) entry which is preliminary data.</text>
</comment>
<reference evidence="2" key="1">
    <citation type="journal article" date="2019" name="Int. J. Syst. Evol. Microbiol.">
        <title>The Global Catalogue of Microorganisms (GCM) 10K type strain sequencing project: providing services to taxonomists for standard genome sequencing and annotation.</title>
        <authorList>
            <consortium name="The Broad Institute Genomics Platform"/>
            <consortium name="The Broad Institute Genome Sequencing Center for Infectious Disease"/>
            <person name="Wu L."/>
            <person name="Ma J."/>
        </authorList>
    </citation>
    <scope>NUCLEOTIDE SEQUENCE [LARGE SCALE GENOMIC DNA]</scope>
    <source>
        <strain evidence="2">CECT 8979</strain>
    </source>
</reference>